<dbReference type="SUPFAM" id="SSF88659">
    <property type="entry name" value="Sigma3 and sigma4 domains of RNA polymerase sigma factors"/>
    <property type="match status" value="1"/>
</dbReference>
<sequence length="158" mass="17904">MHERYYRELLRYFTRRAGNGDTAADVVQEAYARVLALQRTGAPIFEPRAVLYQAGRNILATLRLRSAVEARVLETLALVGDDSRPSVEREVGARQQLERLLVLLKSMPSRRRDVFILVRIHGMSYAQTAAHMDMTVRTVERQMARALLDCAGYAPGED</sequence>
<dbReference type="EMBL" id="SGXC01000001">
    <property type="protein sequence ID" value="RZS84662.1"/>
    <property type="molecule type" value="Genomic_DNA"/>
</dbReference>
<dbReference type="Pfam" id="PF04542">
    <property type="entry name" value="Sigma70_r2"/>
    <property type="match status" value="1"/>
</dbReference>
<dbReference type="SUPFAM" id="SSF88946">
    <property type="entry name" value="Sigma2 domain of RNA polymerase sigma factors"/>
    <property type="match status" value="1"/>
</dbReference>
<dbReference type="InterPro" id="IPR036388">
    <property type="entry name" value="WH-like_DNA-bd_sf"/>
</dbReference>
<evidence type="ECO:0000256" key="4">
    <source>
        <dbReference type="ARBA" id="ARBA00023163"/>
    </source>
</evidence>
<evidence type="ECO:0000313" key="7">
    <source>
        <dbReference type="EMBL" id="RZS84662.1"/>
    </source>
</evidence>
<keyword evidence="4" id="KW-0804">Transcription</keyword>
<feature type="domain" description="RNA polymerase sigma factor 70 region 4 type 2" evidence="6">
    <location>
        <begin position="98"/>
        <end position="150"/>
    </location>
</feature>
<evidence type="ECO:0000256" key="1">
    <source>
        <dbReference type="ARBA" id="ARBA00010641"/>
    </source>
</evidence>
<comment type="similarity">
    <text evidence="1">Belongs to the sigma-70 factor family. ECF subfamily.</text>
</comment>
<dbReference type="OrthoDB" id="192021at2"/>
<name>A0A4Q7NIM6_9BURK</name>
<comment type="caution">
    <text evidence="7">The sequence shown here is derived from an EMBL/GenBank/DDBJ whole genome shotgun (WGS) entry which is preliminary data.</text>
</comment>
<evidence type="ECO:0000259" key="6">
    <source>
        <dbReference type="Pfam" id="PF08281"/>
    </source>
</evidence>
<dbReference type="Gene3D" id="1.10.1740.10">
    <property type="match status" value="1"/>
</dbReference>
<dbReference type="RefSeq" id="WP_130356004.1">
    <property type="nucleotide sequence ID" value="NZ_SGXC01000001.1"/>
</dbReference>
<dbReference type="GO" id="GO:0016987">
    <property type="term" value="F:sigma factor activity"/>
    <property type="evidence" value="ECO:0007669"/>
    <property type="project" value="UniProtKB-KW"/>
</dbReference>
<dbReference type="InterPro" id="IPR007627">
    <property type="entry name" value="RNA_pol_sigma70_r2"/>
</dbReference>
<dbReference type="Pfam" id="PF08281">
    <property type="entry name" value="Sigma70_r4_2"/>
    <property type="match status" value="1"/>
</dbReference>
<dbReference type="InterPro" id="IPR014284">
    <property type="entry name" value="RNA_pol_sigma-70_dom"/>
</dbReference>
<gene>
    <name evidence="7" type="ORF">EV675_0679</name>
</gene>
<evidence type="ECO:0000259" key="5">
    <source>
        <dbReference type="Pfam" id="PF04542"/>
    </source>
</evidence>
<keyword evidence="2" id="KW-0805">Transcription regulation</keyword>
<evidence type="ECO:0000256" key="2">
    <source>
        <dbReference type="ARBA" id="ARBA00023015"/>
    </source>
</evidence>
<protein>
    <submittedName>
        <fullName evidence="7">RNA polymerase sigma-70 factor (ECF subfamily)</fullName>
    </submittedName>
</protein>
<dbReference type="InterPro" id="IPR039425">
    <property type="entry name" value="RNA_pol_sigma-70-like"/>
</dbReference>
<dbReference type="InterPro" id="IPR013249">
    <property type="entry name" value="RNA_pol_sigma70_r4_t2"/>
</dbReference>
<reference evidence="7 8" key="1">
    <citation type="submission" date="2019-02" db="EMBL/GenBank/DDBJ databases">
        <title>Genomic Encyclopedia of Type Strains, Phase IV (KMG-IV): sequencing the most valuable type-strain genomes for metagenomic binning, comparative biology and taxonomic classification.</title>
        <authorList>
            <person name="Goeker M."/>
        </authorList>
    </citation>
    <scope>NUCLEOTIDE SEQUENCE [LARGE SCALE GENOMIC DNA]</scope>
    <source>
        <strain evidence="7 8">K24</strain>
    </source>
</reference>
<dbReference type="Proteomes" id="UP000292445">
    <property type="component" value="Unassembled WGS sequence"/>
</dbReference>
<evidence type="ECO:0000313" key="8">
    <source>
        <dbReference type="Proteomes" id="UP000292445"/>
    </source>
</evidence>
<keyword evidence="8" id="KW-1185">Reference proteome</keyword>
<accession>A0A4Q7NIM6</accession>
<evidence type="ECO:0000256" key="3">
    <source>
        <dbReference type="ARBA" id="ARBA00023082"/>
    </source>
</evidence>
<dbReference type="AlphaFoldDB" id="A0A4Q7NIM6"/>
<dbReference type="GO" id="GO:0006352">
    <property type="term" value="P:DNA-templated transcription initiation"/>
    <property type="evidence" value="ECO:0007669"/>
    <property type="project" value="InterPro"/>
</dbReference>
<proteinExistence type="inferred from homology"/>
<dbReference type="PANTHER" id="PTHR43133">
    <property type="entry name" value="RNA POLYMERASE ECF-TYPE SIGMA FACTO"/>
    <property type="match status" value="1"/>
</dbReference>
<organism evidence="7 8">
    <name type="scientific">Pigmentiphaga kullae</name>
    <dbReference type="NCBI Taxonomy" id="151784"/>
    <lineage>
        <taxon>Bacteria</taxon>
        <taxon>Pseudomonadati</taxon>
        <taxon>Pseudomonadota</taxon>
        <taxon>Betaproteobacteria</taxon>
        <taxon>Burkholderiales</taxon>
        <taxon>Alcaligenaceae</taxon>
        <taxon>Pigmentiphaga</taxon>
    </lineage>
</organism>
<feature type="domain" description="RNA polymerase sigma-70 region 2" evidence="5">
    <location>
        <begin position="2"/>
        <end position="40"/>
    </location>
</feature>
<dbReference type="GO" id="GO:0003677">
    <property type="term" value="F:DNA binding"/>
    <property type="evidence" value="ECO:0007669"/>
    <property type="project" value="InterPro"/>
</dbReference>
<keyword evidence="3" id="KW-0731">Sigma factor</keyword>
<dbReference type="Gene3D" id="1.10.10.10">
    <property type="entry name" value="Winged helix-like DNA-binding domain superfamily/Winged helix DNA-binding domain"/>
    <property type="match status" value="1"/>
</dbReference>
<dbReference type="InterPro" id="IPR013325">
    <property type="entry name" value="RNA_pol_sigma_r2"/>
</dbReference>
<dbReference type="PANTHER" id="PTHR43133:SF63">
    <property type="entry name" value="RNA POLYMERASE SIGMA FACTOR FECI-RELATED"/>
    <property type="match status" value="1"/>
</dbReference>
<dbReference type="NCBIfam" id="TIGR02937">
    <property type="entry name" value="sigma70-ECF"/>
    <property type="match status" value="1"/>
</dbReference>
<dbReference type="InterPro" id="IPR013324">
    <property type="entry name" value="RNA_pol_sigma_r3/r4-like"/>
</dbReference>